<dbReference type="SUPFAM" id="SSF51989">
    <property type="entry name" value="Glycosyl hydrolases family 6, cellulases"/>
    <property type="match status" value="1"/>
</dbReference>
<dbReference type="InterPro" id="IPR016288">
    <property type="entry name" value="Beta_cellobiohydrolase"/>
</dbReference>
<evidence type="ECO:0000256" key="2">
    <source>
        <dbReference type="ARBA" id="ARBA00022801"/>
    </source>
</evidence>
<reference evidence="14" key="2">
    <citation type="submission" date="2020-09" db="EMBL/GenBank/DDBJ databases">
        <authorList>
            <person name="Sun Q."/>
            <person name="Ohkuma M."/>
        </authorList>
    </citation>
    <scope>NUCLEOTIDE SEQUENCE</scope>
    <source>
        <strain evidence="14">JCM 4784</strain>
    </source>
</reference>
<feature type="active site" description="Proton donor" evidence="8 11">
    <location>
        <position position="185"/>
    </location>
</feature>
<evidence type="ECO:0000256" key="5">
    <source>
        <dbReference type="ARBA" id="ARBA00023277"/>
    </source>
</evidence>
<keyword evidence="15" id="KW-1185">Reference proteome</keyword>
<protein>
    <recommendedName>
        <fullName evidence="12">Glucanase</fullName>
        <ecNumber evidence="12">3.2.1.-</ecNumber>
    </recommendedName>
</protein>
<evidence type="ECO:0000256" key="9">
    <source>
        <dbReference type="PIRSR" id="PIRSR001100-2"/>
    </source>
</evidence>
<feature type="binding site" evidence="9">
    <location>
        <position position="330"/>
    </location>
    <ligand>
        <name>substrate</name>
    </ligand>
</feature>
<evidence type="ECO:0000313" key="14">
    <source>
        <dbReference type="EMBL" id="GHE65842.1"/>
    </source>
</evidence>
<feature type="active site" evidence="10">
    <location>
        <position position="147"/>
    </location>
</feature>
<dbReference type="AlphaFoldDB" id="A0A918ZS34"/>
<dbReference type="PROSITE" id="PS00655">
    <property type="entry name" value="GLYCOSYL_HYDROL_F6_1"/>
    <property type="match status" value="1"/>
</dbReference>
<dbReference type="Proteomes" id="UP000608024">
    <property type="component" value="Unassembled WGS sequence"/>
</dbReference>
<dbReference type="PANTHER" id="PTHR34876">
    <property type="match status" value="1"/>
</dbReference>
<evidence type="ECO:0000256" key="12">
    <source>
        <dbReference type="RuleBase" id="RU361186"/>
    </source>
</evidence>
<organism evidence="14 15">
    <name type="scientific">Streptomyces longispororuber</name>
    <dbReference type="NCBI Taxonomy" id="68230"/>
    <lineage>
        <taxon>Bacteria</taxon>
        <taxon>Bacillati</taxon>
        <taxon>Actinomycetota</taxon>
        <taxon>Actinomycetes</taxon>
        <taxon>Kitasatosporales</taxon>
        <taxon>Streptomycetaceae</taxon>
        <taxon>Streptomyces</taxon>
    </lineage>
</organism>
<keyword evidence="6 12" id="KW-0326">Glycosidase</keyword>
<evidence type="ECO:0000256" key="7">
    <source>
        <dbReference type="ARBA" id="ARBA00023326"/>
    </source>
</evidence>
<evidence type="ECO:0000256" key="6">
    <source>
        <dbReference type="ARBA" id="ARBA00023295"/>
    </source>
</evidence>
<feature type="binding site" evidence="9">
    <location>
        <position position="302"/>
    </location>
    <ligand>
        <name>substrate</name>
    </ligand>
</feature>
<feature type="region of interest" description="Disordered" evidence="13">
    <location>
        <begin position="43"/>
        <end position="75"/>
    </location>
</feature>
<dbReference type="InterPro" id="IPR001524">
    <property type="entry name" value="Glyco_hydro_6_CS"/>
</dbReference>
<keyword evidence="5 12" id="KW-0119">Carbohydrate metabolism</keyword>
<feature type="binding site" evidence="9">
    <location>
        <position position="259"/>
    </location>
    <ligand>
        <name>substrate</name>
    </ligand>
</feature>
<dbReference type="PIRSF" id="PIRSF001100">
    <property type="entry name" value="Beta_cellobiohydrolase"/>
    <property type="match status" value="1"/>
</dbReference>
<evidence type="ECO:0000256" key="10">
    <source>
        <dbReference type="PROSITE-ProRule" id="PRU10056"/>
    </source>
</evidence>
<dbReference type="EC" id="3.2.1.-" evidence="12"/>
<dbReference type="EMBL" id="BNBT01000055">
    <property type="protein sequence ID" value="GHE65842.1"/>
    <property type="molecule type" value="Genomic_DNA"/>
</dbReference>
<keyword evidence="1" id="KW-0732">Signal</keyword>
<evidence type="ECO:0000256" key="13">
    <source>
        <dbReference type="SAM" id="MobiDB-lite"/>
    </source>
</evidence>
<dbReference type="PANTHER" id="PTHR34876:SF4">
    <property type="entry name" value="1,4-BETA-D-GLUCAN CELLOBIOHYDROLASE C-RELATED"/>
    <property type="match status" value="1"/>
</dbReference>
<comment type="similarity">
    <text evidence="12">Belongs to the glycosyl hydrolase family 6.</text>
</comment>
<evidence type="ECO:0000313" key="15">
    <source>
        <dbReference type="Proteomes" id="UP000608024"/>
    </source>
</evidence>
<proteinExistence type="inferred from homology"/>
<feature type="active site" description="Proton acceptor" evidence="8">
    <location>
        <position position="336"/>
    </location>
</feature>
<evidence type="ECO:0000256" key="11">
    <source>
        <dbReference type="PROSITE-ProRule" id="PRU10057"/>
    </source>
</evidence>
<evidence type="ECO:0000256" key="4">
    <source>
        <dbReference type="ARBA" id="ARBA00023157"/>
    </source>
</evidence>
<feature type="binding site" evidence="9">
    <location>
        <position position="231"/>
    </location>
    <ligand>
        <name>substrate</name>
    </ligand>
</feature>
<dbReference type="InterPro" id="IPR036434">
    <property type="entry name" value="Beta_cellobiohydrolase_sf"/>
</dbReference>
<dbReference type="PRINTS" id="PR00733">
    <property type="entry name" value="GLHYDRLASE6"/>
</dbReference>
<keyword evidence="2 12" id="KW-0378">Hydrolase</keyword>
<keyword evidence="7 12" id="KW-0624">Polysaccharide degradation</keyword>
<dbReference type="Gene3D" id="3.20.20.40">
    <property type="entry name" value="1, 4-beta cellobiohydrolase"/>
    <property type="match status" value="1"/>
</dbReference>
<evidence type="ECO:0000256" key="3">
    <source>
        <dbReference type="ARBA" id="ARBA00023001"/>
    </source>
</evidence>
<reference evidence="14" key="1">
    <citation type="journal article" date="2014" name="Int. J. Syst. Evol. Microbiol.">
        <title>Complete genome sequence of Corynebacterium casei LMG S-19264T (=DSM 44701T), isolated from a smear-ripened cheese.</title>
        <authorList>
            <consortium name="US DOE Joint Genome Institute (JGI-PGF)"/>
            <person name="Walter F."/>
            <person name="Albersmeier A."/>
            <person name="Kalinowski J."/>
            <person name="Ruckert C."/>
        </authorList>
    </citation>
    <scope>NUCLEOTIDE SEQUENCE</scope>
    <source>
        <strain evidence="14">JCM 4784</strain>
    </source>
</reference>
<keyword evidence="3 12" id="KW-0136">Cellulose degradation</keyword>
<dbReference type="Pfam" id="PF01341">
    <property type="entry name" value="Glyco_hydro_6"/>
    <property type="match status" value="1"/>
</dbReference>
<evidence type="ECO:0000256" key="1">
    <source>
        <dbReference type="ARBA" id="ARBA00022729"/>
    </source>
</evidence>
<dbReference type="GO" id="GO:0004553">
    <property type="term" value="F:hydrolase activity, hydrolyzing O-glycosyl compounds"/>
    <property type="evidence" value="ECO:0007669"/>
    <property type="project" value="InterPro"/>
</dbReference>
<keyword evidence="4" id="KW-1015">Disulfide bond</keyword>
<sequence length="362" mass="38651">MPGLPGTDPYVTIALGGWMHRLLRTFTALTAVAALGLAAGCSSGPDSGDSGGSGTKEQGAAPSATATKKPAHPFWVDPESAAARQVREWERKGRTRDAQALRRIAEQPMAVWPAGDDPAPDIREATRGAADGGRTAVLVAYNIPHRDCGQHSAGGAHDAEYYRTWLGSFAEAIGDSPALVILEPDAIPHIVDGCTPAQYHEERYQLLSEAIQRLKRQPRVKVYLDAGNPGWITDARKLTEPLRRAGVAKADGFSLNVSNFQSDETTKRYGRALSATVGGKHFVMDTSRNGRGPLAGDREDAWCNPPGRGLGTPPTDRTGDALLDAYLWIKRPGDSDGPCRGGPAAGEWWPDYALGLVRNAKA</sequence>
<feature type="binding site" evidence="9">
    <location>
        <position position="112"/>
    </location>
    <ligand>
        <name>substrate</name>
    </ligand>
</feature>
<name>A0A918ZS34_9ACTN</name>
<dbReference type="PROSITE" id="PS00656">
    <property type="entry name" value="GLYCOSYL_HYDROL_F6_2"/>
    <property type="match status" value="1"/>
</dbReference>
<evidence type="ECO:0000256" key="8">
    <source>
        <dbReference type="PIRSR" id="PIRSR001100-1"/>
    </source>
</evidence>
<dbReference type="GO" id="GO:0030245">
    <property type="term" value="P:cellulose catabolic process"/>
    <property type="evidence" value="ECO:0007669"/>
    <property type="project" value="UniProtKB-KW"/>
</dbReference>
<gene>
    <name evidence="14" type="ORF">GCM10018785_38310</name>
</gene>
<accession>A0A918ZS34</accession>
<comment type="caution">
    <text evidence="14">The sequence shown here is derived from an EMBL/GenBank/DDBJ whole genome shotgun (WGS) entry which is preliminary data.</text>
</comment>